<dbReference type="RefSeq" id="XP_019619749.1">
    <property type="nucleotide sequence ID" value="XM_019764190.1"/>
</dbReference>
<feature type="compositionally biased region" description="Acidic residues" evidence="5">
    <location>
        <begin position="76"/>
        <end position="96"/>
    </location>
</feature>
<dbReference type="PANTHER" id="PTHR13484">
    <property type="entry name" value="FIP1-LIKE 1 PROTEIN"/>
    <property type="match status" value="1"/>
</dbReference>
<dbReference type="GO" id="GO:0006397">
    <property type="term" value="P:mRNA processing"/>
    <property type="evidence" value="ECO:0007669"/>
    <property type="project" value="UniProtKB-KW"/>
</dbReference>
<dbReference type="PANTHER" id="PTHR13484:SF0">
    <property type="entry name" value="PRE-MRNA 3'-END-PROCESSING FACTOR FIP1"/>
    <property type="match status" value="1"/>
</dbReference>
<dbReference type="InterPro" id="IPR007854">
    <property type="entry name" value="Fip1_dom"/>
</dbReference>
<evidence type="ECO:0000259" key="6">
    <source>
        <dbReference type="Pfam" id="PF05182"/>
    </source>
</evidence>
<keyword evidence="7" id="KW-1185">Reference proteome</keyword>
<comment type="subcellular location">
    <subcellularLocation>
        <location evidence="1">Nucleus</location>
    </subcellularLocation>
</comment>
<feature type="region of interest" description="Disordered" evidence="5">
    <location>
        <begin position="1"/>
        <end position="118"/>
    </location>
</feature>
<gene>
    <name evidence="8" type="primary">LOC109466469</name>
</gene>
<feature type="compositionally biased region" description="Acidic residues" evidence="5">
    <location>
        <begin position="1"/>
        <end position="18"/>
    </location>
</feature>
<dbReference type="InterPro" id="IPR051187">
    <property type="entry name" value="Pre-mRNA_3'-end_processing_reg"/>
</dbReference>
<dbReference type="GeneID" id="109466469"/>
<feature type="domain" description="Pre-mRNA polyadenylation factor Fip1" evidence="6">
    <location>
        <begin position="146"/>
        <end position="188"/>
    </location>
</feature>
<evidence type="ECO:0000256" key="1">
    <source>
        <dbReference type="ARBA" id="ARBA00004123"/>
    </source>
</evidence>
<feature type="compositionally biased region" description="Basic and acidic residues" evidence="5">
    <location>
        <begin position="59"/>
        <end position="73"/>
    </location>
</feature>
<comment type="similarity">
    <text evidence="2">Belongs to the FIP1 family.</text>
</comment>
<protein>
    <submittedName>
        <fullName evidence="8">Pre-mRNA 3'-end-processing factor FIP1-like</fullName>
    </submittedName>
</protein>
<accession>A0A6P4YC10</accession>
<keyword evidence="3" id="KW-0507">mRNA processing</keyword>
<dbReference type="OrthoDB" id="1917198at2759"/>
<dbReference type="KEGG" id="bbel:109466469"/>
<dbReference type="GO" id="GO:0005847">
    <property type="term" value="C:mRNA cleavage and polyadenylation specificity factor complex"/>
    <property type="evidence" value="ECO:0007669"/>
    <property type="project" value="TreeGrafter"/>
</dbReference>
<feature type="region of interest" description="Disordered" evidence="5">
    <location>
        <begin position="198"/>
        <end position="231"/>
    </location>
</feature>
<organism evidence="7 8">
    <name type="scientific">Branchiostoma belcheri</name>
    <name type="common">Amphioxus</name>
    <dbReference type="NCBI Taxonomy" id="7741"/>
    <lineage>
        <taxon>Eukaryota</taxon>
        <taxon>Metazoa</taxon>
        <taxon>Chordata</taxon>
        <taxon>Cephalochordata</taxon>
        <taxon>Leptocardii</taxon>
        <taxon>Amphioxiformes</taxon>
        <taxon>Branchiostomatidae</taxon>
        <taxon>Branchiostoma</taxon>
    </lineage>
</organism>
<dbReference type="AlphaFoldDB" id="A0A6P4YC10"/>
<evidence type="ECO:0000256" key="5">
    <source>
        <dbReference type="SAM" id="MobiDB-lite"/>
    </source>
</evidence>
<evidence type="ECO:0000313" key="8">
    <source>
        <dbReference type="RefSeq" id="XP_019619749.1"/>
    </source>
</evidence>
<evidence type="ECO:0000256" key="2">
    <source>
        <dbReference type="ARBA" id="ARBA00007459"/>
    </source>
</evidence>
<evidence type="ECO:0000313" key="7">
    <source>
        <dbReference type="Proteomes" id="UP000515135"/>
    </source>
</evidence>
<dbReference type="Pfam" id="PF05182">
    <property type="entry name" value="Fip1"/>
    <property type="match status" value="1"/>
</dbReference>
<name>A0A6P4YC10_BRABE</name>
<evidence type="ECO:0000256" key="4">
    <source>
        <dbReference type="ARBA" id="ARBA00023242"/>
    </source>
</evidence>
<keyword evidence="4" id="KW-0539">Nucleus</keyword>
<proteinExistence type="inferred from homology"/>
<sequence length="231" mass="25504">MADVEEEEQWLYGDEEAEETKAEEPPPLESAPEEKEAVNGEEPAPAVTSNLSADAPEFVTKKAAEGGEDKEAGELSGEENQEEDGDDDDSDSDDDVQVTIGDIKSAPPSYPGYGRLIKHTPGSAGKTVKGIDLAAPGAINGVPVIDFDLDTLEDKPWRKPGADITDYFNYGFNEDSWKIYCDKQKRLRMDTNLQKPIYVHHAGSTNTRQEKEEPSEYETELPRAGWKPKEE</sequence>
<reference evidence="8" key="1">
    <citation type="submission" date="2025-08" db="UniProtKB">
        <authorList>
            <consortium name="RefSeq"/>
        </authorList>
    </citation>
    <scope>IDENTIFICATION</scope>
    <source>
        <tissue evidence="8">Gonad</tissue>
    </source>
</reference>
<dbReference type="Proteomes" id="UP000515135">
    <property type="component" value="Unplaced"/>
</dbReference>
<evidence type="ECO:0000256" key="3">
    <source>
        <dbReference type="ARBA" id="ARBA00022664"/>
    </source>
</evidence>